<dbReference type="AlphaFoldDB" id="A0AAE3ECC1"/>
<evidence type="ECO:0000256" key="1">
    <source>
        <dbReference type="SAM" id="Phobius"/>
    </source>
</evidence>
<name>A0AAE3ECC1_9FIRM</name>
<organism evidence="2 3">
    <name type="scientific">Hominifimenecus microfluidus</name>
    <dbReference type="NCBI Taxonomy" id="2885348"/>
    <lineage>
        <taxon>Bacteria</taxon>
        <taxon>Bacillati</taxon>
        <taxon>Bacillota</taxon>
        <taxon>Clostridia</taxon>
        <taxon>Lachnospirales</taxon>
        <taxon>Lachnospiraceae</taxon>
        <taxon>Hominifimenecus</taxon>
    </lineage>
</organism>
<evidence type="ECO:0000313" key="2">
    <source>
        <dbReference type="EMBL" id="MCC2232442.1"/>
    </source>
</evidence>
<dbReference type="EMBL" id="JAJEQR010000068">
    <property type="protein sequence ID" value="MCC2232442.1"/>
    <property type="molecule type" value="Genomic_DNA"/>
</dbReference>
<accession>A0AAE3ECC1</accession>
<keyword evidence="1" id="KW-0812">Transmembrane</keyword>
<comment type="caution">
    <text evidence="2">The sequence shown here is derived from an EMBL/GenBank/DDBJ whole genome shotgun (WGS) entry which is preliminary data.</text>
</comment>
<dbReference type="RefSeq" id="WP_308454848.1">
    <property type="nucleotide sequence ID" value="NZ_JAJEQR010000068.1"/>
</dbReference>
<feature type="transmembrane region" description="Helical" evidence="1">
    <location>
        <begin position="42"/>
        <end position="63"/>
    </location>
</feature>
<protein>
    <submittedName>
        <fullName evidence="2">Uncharacterized protein</fullName>
    </submittedName>
</protein>
<reference evidence="2" key="1">
    <citation type="submission" date="2021-10" db="EMBL/GenBank/DDBJ databases">
        <title>Anaerobic single-cell dispensing facilitates the cultivation of human gut bacteria.</title>
        <authorList>
            <person name="Afrizal A."/>
        </authorList>
    </citation>
    <scope>NUCLEOTIDE SEQUENCE</scope>
    <source>
        <strain evidence="2">CLA-AA-H215</strain>
    </source>
</reference>
<keyword evidence="1" id="KW-0472">Membrane</keyword>
<dbReference type="Proteomes" id="UP001198182">
    <property type="component" value="Unassembled WGS sequence"/>
</dbReference>
<keyword evidence="3" id="KW-1185">Reference proteome</keyword>
<evidence type="ECO:0000313" key="3">
    <source>
        <dbReference type="Proteomes" id="UP001198182"/>
    </source>
</evidence>
<sequence length="78" mass="8427">MRKKMSPRNILGICVCAVAALFLAEPLTVLLLLPAFSAGGAGNLSLLPYAIFFVIAGLLFLLFQNKFSADSEKKEQPQ</sequence>
<gene>
    <name evidence="2" type="ORF">LKD81_15845</name>
</gene>
<proteinExistence type="predicted"/>
<keyword evidence="1" id="KW-1133">Transmembrane helix</keyword>